<dbReference type="InterPro" id="IPR001441">
    <property type="entry name" value="UPP_synth-like"/>
</dbReference>
<keyword evidence="8" id="KW-0472">Membrane</keyword>
<evidence type="ECO:0000256" key="6">
    <source>
        <dbReference type="ARBA" id="ARBA00022824"/>
    </source>
</evidence>
<dbReference type="GO" id="GO:0016094">
    <property type="term" value="P:polyprenol biosynthetic process"/>
    <property type="evidence" value="ECO:0007669"/>
    <property type="project" value="TreeGrafter"/>
</dbReference>
<evidence type="ECO:0000256" key="10">
    <source>
        <dbReference type="ARBA" id="ARBA00058504"/>
    </source>
</evidence>
<dbReference type="RefSeq" id="XP_031026652.1">
    <property type="nucleotide sequence ID" value="XM_031167440.1"/>
</dbReference>
<evidence type="ECO:0000313" key="14">
    <source>
        <dbReference type="Proteomes" id="UP000319731"/>
    </source>
</evidence>
<comment type="pathway">
    <text evidence="3">Protein modification; protein glycosylation.</text>
</comment>
<dbReference type="InterPro" id="IPR036424">
    <property type="entry name" value="UPP_synth-like_sf"/>
</dbReference>
<organism evidence="13 14">
    <name type="scientific">Synchytrium microbalum</name>
    <dbReference type="NCBI Taxonomy" id="1806994"/>
    <lineage>
        <taxon>Eukaryota</taxon>
        <taxon>Fungi</taxon>
        <taxon>Fungi incertae sedis</taxon>
        <taxon>Chytridiomycota</taxon>
        <taxon>Chytridiomycota incertae sedis</taxon>
        <taxon>Chytridiomycetes</taxon>
        <taxon>Synchytriales</taxon>
        <taxon>Synchytriaceae</taxon>
        <taxon>Synchytrium</taxon>
    </lineage>
</organism>
<evidence type="ECO:0000256" key="9">
    <source>
        <dbReference type="ARBA" id="ARBA00047353"/>
    </source>
</evidence>
<accession>A0A507CAY0</accession>
<comment type="cofactor">
    <cofactor evidence="1">
        <name>Mg(2+)</name>
        <dbReference type="ChEBI" id="CHEBI:18420"/>
    </cofactor>
</comment>
<dbReference type="STRING" id="1806994.A0A507CAY0"/>
<evidence type="ECO:0000313" key="13">
    <source>
        <dbReference type="EMBL" id="TPX36339.1"/>
    </source>
</evidence>
<dbReference type="Pfam" id="PF01255">
    <property type="entry name" value="Prenyltransf"/>
    <property type="match status" value="1"/>
</dbReference>
<comment type="subunit">
    <text evidence="11">Forms an active dehydrodolichyl diphosphate synthase complex with NUS1.</text>
</comment>
<evidence type="ECO:0000256" key="12">
    <source>
        <dbReference type="RuleBase" id="RU363018"/>
    </source>
</evidence>
<dbReference type="Proteomes" id="UP000319731">
    <property type="component" value="Unassembled WGS sequence"/>
</dbReference>
<keyword evidence="7" id="KW-0460">Magnesium</keyword>
<evidence type="ECO:0000256" key="1">
    <source>
        <dbReference type="ARBA" id="ARBA00001946"/>
    </source>
</evidence>
<dbReference type="GO" id="GO:1904423">
    <property type="term" value="C:dehydrodolichyl diphosphate synthase complex"/>
    <property type="evidence" value="ECO:0007669"/>
    <property type="project" value="TreeGrafter"/>
</dbReference>
<name>A0A507CAY0_9FUNG</name>
<dbReference type="PROSITE" id="PS01066">
    <property type="entry name" value="UPP_SYNTHASE"/>
    <property type="match status" value="1"/>
</dbReference>
<dbReference type="GO" id="GO:0005789">
    <property type="term" value="C:endoplasmic reticulum membrane"/>
    <property type="evidence" value="ECO:0007669"/>
    <property type="project" value="UniProtKB-SubCell"/>
</dbReference>
<comment type="catalytic activity">
    <reaction evidence="9">
        <text>n isopentenyl diphosphate + (2E,6E)-farnesyl diphosphate = a di-trans,poly-cis-polyprenyl diphosphate + n diphosphate</text>
        <dbReference type="Rhea" id="RHEA:53008"/>
        <dbReference type="Rhea" id="RHEA-COMP:19494"/>
        <dbReference type="ChEBI" id="CHEBI:33019"/>
        <dbReference type="ChEBI" id="CHEBI:128769"/>
        <dbReference type="ChEBI" id="CHEBI:136960"/>
        <dbReference type="ChEBI" id="CHEBI:175763"/>
        <dbReference type="EC" id="2.5.1.87"/>
    </reaction>
</comment>
<dbReference type="GO" id="GO:0005811">
    <property type="term" value="C:lipid droplet"/>
    <property type="evidence" value="ECO:0007669"/>
    <property type="project" value="TreeGrafter"/>
</dbReference>
<sequence>MLLSKIFTIYATIAFETVAWILELTWSLINPIWKYLQIEQRARTLALKLLKLGPIPRHVAFVMDGNRRYAKDKKKTTGEGHREGFGRLQETLDWCLQLGVSTVTVYAFSVENFRRSQEEVNTLMSLAIEKFEEFATKSDLIAKHGIRVRVIGETHMLPEKLQEAAARATQITRQNSNATLNICFPYTSRHEITSAVRRLVEAVEDGRIAPTDITAEMIERCLGTGDDEELDLLVRTSGEIRLSDFLLWQCSTSCHIHFAAKFWPEFTFWDMFLPILAYQVRYKDIVEARTRRRDELNYVFPPGPLNFDHVALAAEEPTIQRQNHYKVAQVLAEISADHPMS</sequence>
<comment type="function">
    <text evidence="10">With NUS1, forms the dehydrodolichyl diphosphate synthase (DDS) complex, an essential component of the dolichol monophosphate (Dol-P) biosynthetic machinery. Adds multiple copies of isopentenyl pyrophosphate (IPP) to farnesyl pyrophosphate (FPP) to produce dehydrodolichyl diphosphate (Dedol-PP), a precursor of dolichol which is utilized as a sugar carrier in protein glycosylation in the endoplasmic reticulum (ER).</text>
</comment>
<keyword evidence="14" id="KW-1185">Reference proteome</keyword>
<dbReference type="EC" id="2.5.1.-" evidence="12"/>
<evidence type="ECO:0000256" key="11">
    <source>
        <dbReference type="ARBA" id="ARBA00064670"/>
    </source>
</evidence>
<keyword evidence="5 12" id="KW-0808">Transferase</keyword>
<dbReference type="PANTHER" id="PTHR10291">
    <property type="entry name" value="DEHYDRODOLICHYL DIPHOSPHATE SYNTHASE FAMILY MEMBER"/>
    <property type="match status" value="1"/>
</dbReference>
<dbReference type="Gene3D" id="3.40.1180.10">
    <property type="entry name" value="Decaprenyl diphosphate synthase-like"/>
    <property type="match status" value="1"/>
</dbReference>
<dbReference type="GeneID" id="42002737"/>
<dbReference type="OrthoDB" id="4173905at2759"/>
<evidence type="ECO:0000256" key="3">
    <source>
        <dbReference type="ARBA" id="ARBA00004922"/>
    </source>
</evidence>
<comment type="similarity">
    <text evidence="4 12">Belongs to the UPP synthase family.</text>
</comment>
<dbReference type="FunFam" id="3.40.1180.10:FF:000002">
    <property type="entry name" value="Alkyl transferase"/>
    <property type="match status" value="1"/>
</dbReference>
<evidence type="ECO:0000256" key="8">
    <source>
        <dbReference type="ARBA" id="ARBA00023136"/>
    </source>
</evidence>
<protein>
    <recommendedName>
        <fullName evidence="12">Alkyl transferase</fullName>
        <ecNumber evidence="12">2.5.1.-</ecNumber>
    </recommendedName>
</protein>
<dbReference type="AlphaFoldDB" id="A0A507CAY0"/>
<gene>
    <name evidence="13" type="ORF">SmJEL517_g01512</name>
</gene>
<dbReference type="PANTHER" id="PTHR10291:SF43">
    <property type="entry name" value="DEHYDRODOLICHYL DIPHOSPHATE SYNTHASE COMPLEX SUBUNIT DHDDS"/>
    <property type="match status" value="1"/>
</dbReference>
<keyword evidence="6" id="KW-0256">Endoplasmic reticulum</keyword>
<evidence type="ECO:0000256" key="2">
    <source>
        <dbReference type="ARBA" id="ARBA00004406"/>
    </source>
</evidence>
<dbReference type="HAMAP" id="MF_01139">
    <property type="entry name" value="ISPT"/>
    <property type="match status" value="1"/>
</dbReference>
<comment type="subcellular location">
    <subcellularLocation>
        <location evidence="2">Endoplasmic reticulum membrane</location>
        <topology evidence="2">Peripheral membrane protein</topology>
    </subcellularLocation>
</comment>
<evidence type="ECO:0000256" key="7">
    <source>
        <dbReference type="ARBA" id="ARBA00022842"/>
    </source>
</evidence>
<dbReference type="InterPro" id="IPR018520">
    <property type="entry name" value="UPP_synth-like_CS"/>
</dbReference>
<dbReference type="NCBIfam" id="TIGR00055">
    <property type="entry name" value="uppS"/>
    <property type="match status" value="1"/>
</dbReference>
<evidence type="ECO:0000256" key="5">
    <source>
        <dbReference type="ARBA" id="ARBA00022679"/>
    </source>
</evidence>
<evidence type="ECO:0000256" key="4">
    <source>
        <dbReference type="ARBA" id="ARBA00005432"/>
    </source>
</evidence>
<comment type="caution">
    <text evidence="13">The sequence shown here is derived from an EMBL/GenBank/DDBJ whole genome shotgun (WGS) entry which is preliminary data.</text>
</comment>
<dbReference type="SUPFAM" id="SSF64005">
    <property type="entry name" value="Undecaprenyl diphosphate synthase"/>
    <property type="match status" value="1"/>
</dbReference>
<reference evidence="13 14" key="1">
    <citation type="journal article" date="2019" name="Sci. Rep.">
        <title>Comparative genomics of chytrid fungi reveal insights into the obligate biotrophic and pathogenic lifestyle of Synchytrium endobioticum.</title>
        <authorList>
            <person name="van de Vossenberg B.T.L.H."/>
            <person name="Warris S."/>
            <person name="Nguyen H.D.T."/>
            <person name="van Gent-Pelzer M.P.E."/>
            <person name="Joly D.L."/>
            <person name="van de Geest H.C."/>
            <person name="Bonants P.J.M."/>
            <person name="Smith D.S."/>
            <person name="Levesque C.A."/>
            <person name="van der Lee T.A.J."/>
        </authorList>
    </citation>
    <scope>NUCLEOTIDE SEQUENCE [LARGE SCALE GENOMIC DNA]</scope>
    <source>
        <strain evidence="13 14">JEL517</strain>
    </source>
</reference>
<proteinExistence type="inferred from homology"/>
<dbReference type="EMBL" id="QEAO01000005">
    <property type="protein sequence ID" value="TPX36339.1"/>
    <property type="molecule type" value="Genomic_DNA"/>
</dbReference>
<dbReference type="GO" id="GO:0045547">
    <property type="term" value="F:ditrans,polycis-polyprenyl diphosphate synthase [(2E,6E)-farnesyl diphosphate specific] activity"/>
    <property type="evidence" value="ECO:0007669"/>
    <property type="project" value="UniProtKB-EC"/>
</dbReference>
<dbReference type="CDD" id="cd00475">
    <property type="entry name" value="Cis_IPPS"/>
    <property type="match status" value="1"/>
</dbReference>